<gene>
    <name evidence="1" type="ORF">DFO70_1117</name>
</gene>
<comment type="caution">
    <text evidence="1">The sequence shown here is derived from an EMBL/GenBank/DDBJ whole genome shotgun (WGS) entry which is preliminary data.</text>
</comment>
<evidence type="ECO:0000313" key="1">
    <source>
        <dbReference type="EMBL" id="RBP89360.1"/>
    </source>
</evidence>
<keyword evidence="2" id="KW-1185">Reference proteome</keyword>
<protein>
    <submittedName>
        <fullName evidence="1">Uncharacterized protein</fullName>
    </submittedName>
</protein>
<sequence length="31" mass="3622">MKTTSKQWLSMSLEHRLMVLYAASKGKVKLR</sequence>
<dbReference type="EMBL" id="QNSF01000011">
    <property type="protein sequence ID" value="RBP89360.1"/>
    <property type="molecule type" value="Genomic_DNA"/>
</dbReference>
<dbReference type="AlphaFoldDB" id="A0A366JN50"/>
<dbReference type="Proteomes" id="UP000252731">
    <property type="component" value="Unassembled WGS sequence"/>
</dbReference>
<name>A0A366JN50_CYTFI</name>
<evidence type="ECO:0000313" key="2">
    <source>
        <dbReference type="Proteomes" id="UP000252731"/>
    </source>
</evidence>
<reference evidence="1 2" key="1">
    <citation type="submission" date="2018-06" db="EMBL/GenBank/DDBJ databases">
        <title>Freshwater and sediment microbial communities from various areas in North America, analyzing microbe dynamics in response to fracking.</title>
        <authorList>
            <person name="Lamendella R."/>
        </authorList>
    </citation>
    <scope>NUCLEOTIDE SEQUENCE [LARGE SCALE GENOMIC DNA]</scope>
    <source>
        <strain evidence="1 2">14_TX</strain>
    </source>
</reference>
<accession>A0A366JN50</accession>
<proteinExistence type="predicted"/>
<organism evidence="1 2">
    <name type="scientific">Cytobacillus firmus</name>
    <name type="common">Bacillus firmus</name>
    <dbReference type="NCBI Taxonomy" id="1399"/>
    <lineage>
        <taxon>Bacteria</taxon>
        <taxon>Bacillati</taxon>
        <taxon>Bacillota</taxon>
        <taxon>Bacilli</taxon>
        <taxon>Bacillales</taxon>
        <taxon>Bacillaceae</taxon>
        <taxon>Cytobacillus</taxon>
    </lineage>
</organism>